<evidence type="ECO:0000313" key="2">
    <source>
        <dbReference type="EMBL" id="OLP07553.1"/>
    </source>
</evidence>
<gene>
    <name evidence="2" type="ORF">BLL52_1383</name>
</gene>
<name>A0A1Q8YHV6_9BURK</name>
<dbReference type="InterPro" id="IPR035093">
    <property type="entry name" value="RelE/ParE_toxin_dom_sf"/>
</dbReference>
<dbReference type="AlphaFoldDB" id="A0A1Q8YHV6"/>
<organism evidence="2 3">
    <name type="scientific">Rhodoferax antarcticus ANT.BR</name>
    <dbReference type="NCBI Taxonomy" id="1111071"/>
    <lineage>
        <taxon>Bacteria</taxon>
        <taxon>Pseudomonadati</taxon>
        <taxon>Pseudomonadota</taxon>
        <taxon>Betaproteobacteria</taxon>
        <taxon>Burkholderiales</taxon>
        <taxon>Comamonadaceae</taxon>
        <taxon>Rhodoferax</taxon>
    </lineage>
</organism>
<evidence type="ECO:0000256" key="1">
    <source>
        <dbReference type="ARBA" id="ARBA00022649"/>
    </source>
</evidence>
<sequence>MTRWLLSAEAGTDLERLTQFLLDTAPEHAFATVDIVLKALEILQLHPKIGRPIGDGLRELVISRGASGYLALYQFDEVFDLVLVLRVRHQRELDYPQVQ</sequence>
<evidence type="ECO:0000313" key="3">
    <source>
        <dbReference type="Proteomes" id="UP000185911"/>
    </source>
</evidence>
<keyword evidence="1" id="KW-1277">Toxin-antitoxin system</keyword>
<comment type="caution">
    <text evidence="2">The sequence shown here is derived from an EMBL/GenBank/DDBJ whole genome shotgun (WGS) entry which is preliminary data.</text>
</comment>
<proteinExistence type="predicted"/>
<dbReference type="EMBL" id="MSYM01000008">
    <property type="protein sequence ID" value="OLP07553.1"/>
    <property type="molecule type" value="Genomic_DNA"/>
</dbReference>
<dbReference type="RefSeq" id="WP_075585832.1">
    <property type="nucleotide sequence ID" value="NZ_MSYM01000008.1"/>
</dbReference>
<accession>A0A1Q8YHV6</accession>
<protein>
    <submittedName>
        <fullName evidence="2">Plasmid stabilization system family protein</fullName>
    </submittedName>
</protein>
<dbReference type="Pfam" id="PF05016">
    <property type="entry name" value="ParE_toxin"/>
    <property type="match status" value="1"/>
</dbReference>
<dbReference type="Gene3D" id="3.30.2310.20">
    <property type="entry name" value="RelE-like"/>
    <property type="match status" value="1"/>
</dbReference>
<reference evidence="2 3" key="1">
    <citation type="submission" date="2017-01" db="EMBL/GenBank/DDBJ databases">
        <title>Genome sequence of Rhodoferax antarcticus ANT.BR, a psychrophilic purple nonsulfur bacterium from an Antarctic microbial mat.</title>
        <authorList>
            <person name="Baker J."/>
            <person name="Riester C."/>
            <person name="Skinner B."/>
            <person name="Newell A."/>
            <person name="Swingley W."/>
            <person name="Madigan M."/>
            <person name="Jung D."/>
            <person name="Asao M."/>
            <person name="Chen M."/>
            <person name="Loughlin P."/>
            <person name="Pan H."/>
            <person name="Lin S."/>
            <person name="Li N."/>
            <person name="Shaw J."/>
            <person name="Prado M."/>
            <person name="Sherman C."/>
            <person name="Li X."/>
            <person name="Tang J."/>
            <person name="Blankenship R."/>
            <person name="Zhao T."/>
            <person name="Touchman J."/>
            <person name="Sattley M."/>
        </authorList>
    </citation>
    <scope>NUCLEOTIDE SEQUENCE [LARGE SCALE GENOMIC DNA]</scope>
    <source>
        <strain evidence="2 3">ANT.BR</strain>
    </source>
</reference>
<dbReference type="STRING" id="81479.RA876_01520"/>
<dbReference type="InterPro" id="IPR007712">
    <property type="entry name" value="RelE/ParE_toxin"/>
</dbReference>
<keyword evidence="3" id="KW-1185">Reference proteome</keyword>
<dbReference type="Proteomes" id="UP000185911">
    <property type="component" value="Unassembled WGS sequence"/>
</dbReference>